<reference evidence="3" key="1">
    <citation type="journal article" date="2019" name="Int. J. Syst. Evol. Microbiol.">
        <title>The Global Catalogue of Microorganisms (GCM) 10K type strain sequencing project: providing services to taxonomists for standard genome sequencing and annotation.</title>
        <authorList>
            <consortium name="The Broad Institute Genomics Platform"/>
            <consortium name="The Broad Institute Genome Sequencing Center for Infectious Disease"/>
            <person name="Wu L."/>
            <person name="Ma J."/>
        </authorList>
    </citation>
    <scope>NUCLEOTIDE SEQUENCE [LARGE SCALE GENOMIC DNA]</scope>
    <source>
        <strain evidence="3">JCM 4586</strain>
    </source>
</reference>
<organism evidence="2 3">
    <name type="scientific">Streptomyces hiroshimensis</name>
    <dbReference type="NCBI Taxonomy" id="66424"/>
    <lineage>
        <taxon>Bacteria</taxon>
        <taxon>Bacillati</taxon>
        <taxon>Actinomycetota</taxon>
        <taxon>Actinomycetes</taxon>
        <taxon>Kitasatosporales</taxon>
        <taxon>Streptomycetaceae</taxon>
        <taxon>Streptomyces</taxon>
    </lineage>
</organism>
<dbReference type="EMBL" id="BMUT01000001">
    <property type="protein sequence ID" value="GGX67525.1"/>
    <property type="molecule type" value="Genomic_DNA"/>
</dbReference>
<feature type="compositionally biased region" description="Basic and acidic residues" evidence="1">
    <location>
        <begin position="22"/>
        <end position="31"/>
    </location>
</feature>
<name>A0ABQ2Y5S1_9ACTN</name>
<sequence>MGVSHDGCLTVRHARELGPGPTRERDLKDGSHPPWLHAPCCGLLWCFTIKTGKNAGKNPSVASLYRALADAEDAATDHGLPLRPKPVRIRRPEDPLTPEEIDLRERLQSQPHPNTEIHS</sequence>
<evidence type="ECO:0000256" key="1">
    <source>
        <dbReference type="SAM" id="MobiDB-lite"/>
    </source>
</evidence>
<evidence type="ECO:0000313" key="2">
    <source>
        <dbReference type="EMBL" id="GGX67525.1"/>
    </source>
</evidence>
<accession>A0ABQ2Y5S1</accession>
<evidence type="ECO:0000313" key="3">
    <source>
        <dbReference type="Proteomes" id="UP000659223"/>
    </source>
</evidence>
<proteinExistence type="predicted"/>
<keyword evidence="3" id="KW-1185">Reference proteome</keyword>
<comment type="caution">
    <text evidence="2">The sequence shown here is derived from an EMBL/GenBank/DDBJ whole genome shotgun (WGS) entry which is preliminary data.</text>
</comment>
<feature type="region of interest" description="Disordered" evidence="1">
    <location>
        <begin position="75"/>
        <end position="119"/>
    </location>
</feature>
<protein>
    <recommendedName>
        <fullName evidence="4">Integrase</fullName>
    </recommendedName>
</protein>
<dbReference type="Proteomes" id="UP000659223">
    <property type="component" value="Unassembled WGS sequence"/>
</dbReference>
<gene>
    <name evidence="2" type="ORF">GCM10010324_11070</name>
</gene>
<evidence type="ECO:0008006" key="4">
    <source>
        <dbReference type="Google" id="ProtNLM"/>
    </source>
</evidence>
<feature type="region of interest" description="Disordered" evidence="1">
    <location>
        <begin position="1"/>
        <end position="32"/>
    </location>
</feature>